<dbReference type="Proteomes" id="UP001141259">
    <property type="component" value="Unassembled WGS sequence"/>
</dbReference>
<dbReference type="Gene3D" id="3.40.50.1820">
    <property type="entry name" value="alpha/beta hydrolase"/>
    <property type="match status" value="1"/>
</dbReference>
<keyword evidence="2" id="KW-1185">Reference proteome</keyword>
<dbReference type="AlphaFoldDB" id="A0A9X3A1U9"/>
<evidence type="ECO:0000313" key="1">
    <source>
        <dbReference type="EMBL" id="MCS7480044.1"/>
    </source>
</evidence>
<dbReference type="GO" id="GO:0016787">
    <property type="term" value="F:hydrolase activity"/>
    <property type="evidence" value="ECO:0007669"/>
    <property type="project" value="UniProtKB-KW"/>
</dbReference>
<accession>A0A9X3A1U9</accession>
<dbReference type="EMBL" id="JANYMP010000012">
    <property type="protein sequence ID" value="MCS7480044.1"/>
    <property type="molecule type" value="Genomic_DNA"/>
</dbReference>
<dbReference type="PANTHER" id="PTHR42103">
    <property type="entry name" value="ALPHA/BETA-HYDROLASES SUPERFAMILY PROTEIN"/>
    <property type="match status" value="1"/>
</dbReference>
<proteinExistence type="predicted"/>
<keyword evidence="1" id="KW-0378">Hydrolase</keyword>
<comment type="caution">
    <text evidence="1">The sequence shown here is derived from an EMBL/GenBank/DDBJ whole genome shotgun (WGS) entry which is preliminary data.</text>
</comment>
<protein>
    <submittedName>
        <fullName evidence="1">Alpha/beta fold hydrolase</fullName>
    </submittedName>
</protein>
<gene>
    <name evidence="1" type="ORF">NZH93_24570</name>
</gene>
<dbReference type="PANTHER" id="PTHR42103:SF2">
    <property type="entry name" value="AB HYDROLASE-1 DOMAIN-CONTAINING PROTEIN"/>
    <property type="match status" value="1"/>
</dbReference>
<dbReference type="SUPFAM" id="SSF53474">
    <property type="entry name" value="alpha/beta-Hydrolases"/>
    <property type="match status" value="1"/>
</dbReference>
<organism evidence="1 2">
    <name type="scientific">Umezawaea endophytica</name>
    <dbReference type="NCBI Taxonomy" id="1654476"/>
    <lineage>
        <taxon>Bacteria</taxon>
        <taxon>Bacillati</taxon>
        <taxon>Actinomycetota</taxon>
        <taxon>Actinomycetes</taxon>
        <taxon>Pseudonocardiales</taxon>
        <taxon>Pseudonocardiaceae</taxon>
        <taxon>Umezawaea</taxon>
    </lineage>
</organism>
<name>A0A9X3A1U9_9PSEU</name>
<dbReference type="InterPro" id="IPR029058">
    <property type="entry name" value="AB_hydrolase_fold"/>
</dbReference>
<evidence type="ECO:0000313" key="2">
    <source>
        <dbReference type="Proteomes" id="UP001141259"/>
    </source>
</evidence>
<sequence>MPRATLVLLHPLPTHGGMMDSHLYRKVAWRLPALAGVAVLRFNTRGTASEAGRSQGVFDSAVGERFDVAAALDFVGSRGLPNVWLVGWSFGTDLALMHGCAPSVQGAVLISPPLRWSAPEQLRAWQTSGKSVICLVPEFDDYLAPAQARERFGADLPSAEVVTFENARHLMVGQTDAVLNAIVEAVAPEVSTPLPRTWDGAWEKRQVTIVES</sequence>
<reference evidence="1" key="1">
    <citation type="submission" date="2022-08" db="EMBL/GenBank/DDBJ databases">
        <authorList>
            <person name="Tistechok S."/>
            <person name="Samborskyy M."/>
            <person name="Roman I."/>
        </authorList>
    </citation>
    <scope>NUCLEOTIDE SEQUENCE</scope>
    <source>
        <strain evidence="1">DSM 103496</strain>
    </source>
</reference>